<evidence type="ECO:0000313" key="14">
    <source>
        <dbReference type="Proteomes" id="UP000588647"/>
    </source>
</evidence>
<evidence type="ECO:0000256" key="1">
    <source>
        <dbReference type="ARBA" id="ARBA00002442"/>
    </source>
</evidence>
<evidence type="ECO:0000256" key="12">
    <source>
        <dbReference type="RuleBase" id="RU363101"/>
    </source>
</evidence>
<gene>
    <name evidence="13" type="ORF">GGR03_002822</name>
</gene>
<evidence type="ECO:0000256" key="6">
    <source>
        <dbReference type="ARBA" id="ARBA00022475"/>
    </source>
</evidence>
<dbReference type="NCBIfam" id="TIGR03141">
    <property type="entry name" value="cytochro_ccmD"/>
    <property type="match status" value="1"/>
</dbReference>
<dbReference type="EMBL" id="JACIEM010000003">
    <property type="protein sequence ID" value="MBB4003741.1"/>
    <property type="molecule type" value="Genomic_DNA"/>
</dbReference>
<reference evidence="13 14" key="1">
    <citation type="submission" date="2020-08" db="EMBL/GenBank/DDBJ databases">
        <title>Genomic Encyclopedia of Type Strains, Phase IV (KMG-IV): sequencing the most valuable type-strain genomes for metagenomic binning, comparative biology and taxonomic classification.</title>
        <authorList>
            <person name="Goeker M."/>
        </authorList>
    </citation>
    <scope>NUCLEOTIDE SEQUENCE [LARGE SCALE GENOMIC DNA]</scope>
    <source>
        <strain evidence="13 14">DSM 103570</strain>
    </source>
</reference>
<keyword evidence="10 12" id="KW-1133">Transmembrane helix</keyword>
<dbReference type="GO" id="GO:0005886">
    <property type="term" value="C:plasma membrane"/>
    <property type="evidence" value="ECO:0007669"/>
    <property type="project" value="UniProtKB-SubCell"/>
</dbReference>
<keyword evidence="11 12" id="KW-0472">Membrane</keyword>
<dbReference type="InterPro" id="IPR007078">
    <property type="entry name" value="Haem_export_protD_CcmD"/>
</dbReference>
<organism evidence="13 14">
    <name type="scientific">Aurantimonas endophytica</name>
    <dbReference type="NCBI Taxonomy" id="1522175"/>
    <lineage>
        <taxon>Bacteria</taxon>
        <taxon>Pseudomonadati</taxon>
        <taxon>Pseudomonadota</taxon>
        <taxon>Alphaproteobacteria</taxon>
        <taxon>Hyphomicrobiales</taxon>
        <taxon>Aurantimonadaceae</taxon>
        <taxon>Aurantimonas</taxon>
    </lineage>
</organism>
<feature type="transmembrane region" description="Helical" evidence="12">
    <location>
        <begin position="6"/>
        <end position="29"/>
    </location>
</feature>
<evidence type="ECO:0000256" key="5">
    <source>
        <dbReference type="ARBA" id="ARBA00022448"/>
    </source>
</evidence>
<dbReference type="GO" id="GO:0017004">
    <property type="term" value="P:cytochrome complex assembly"/>
    <property type="evidence" value="ECO:0007669"/>
    <property type="project" value="UniProtKB-KW"/>
</dbReference>
<sequence length="59" mass="6433">MQNDYFGFIASAYGISALLLAGLALWIVLDARAQRRALAALEEKGVRRRSSAARPENPS</sequence>
<keyword evidence="7 12" id="KW-0997">Cell inner membrane</keyword>
<evidence type="ECO:0000256" key="11">
    <source>
        <dbReference type="ARBA" id="ARBA00023136"/>
    </source>
</evidence>
<evidence type="ECO:0000256" key="4">
    <source>
        <dbReference type="ARBA" id="ARBA00016461"/>
    </source>
</evidence>
<evidence type="ECO:0000313" key="13">
    <source>
        <dbReference type="EMBL" id="MBB4003741.1"/>
    </source>
</evidence>
<comment type="caution">
    <text evidence="13">The sequence shown here is derived from an EMBL/GenBank/DDBJ whole genome shotgun (WGS) entry which is preliminary data.</text>
</comment>
<evidence type="ECO:0000256" key="7">
    <source>
        <dbReference type="ARBA" id="ARBA00022519"/>
    </source>
</evidence>
<keyword evidence="14" id="KW-1185">Reference proteome</keyword>
<dbReference type="GO" id="GO:0015886">
    <property type="term" value="P:heme transport"/>
    <property type="evidence" value="ECO:0007669"/>
    <property type="project" value="InterPro"/>
</dbReference>
<accession>A0A7W6HEH6</accession>
<keyword evidence="6 12" id="KW-1003">Cell membrane</keyword>
<keyword evidence="9 12" id="KW-0201">Cytochrome c-type biogenesis</keyword>
<comment type="function">
    <text evidence="1 12">Required for the export of heme to the periplasm for the biogenesis of c-type cytochromes.</text>
</comment>
<comment type="subcellular location">
    <subcellularLocation>
        <location evidence="2 12">Cell inner membrane</location>
        <topology evidence="2 12">Single-pass membrane protein</topology>
    </subcellularLocation>
</comment>
<evidence type="ECO:0000256" key="9">
    <source>
        <dbReference type="ARBA" id="ARBA00022748"/>
    </source>
</evidence>
<keyword evidence="5 12" id="KW-0813">Transport</keyword>
<proteinExistence type="inferred from homology"/>
<dbReference type="RefSeq" id="WP_183208977.1">
    <property type="nucleotide sequence ID" value="NZ_JAAAMM010000003.1"/>
</dbReference>
<keyword evidence="8 12" id="KW-0812">Transmembrane</keyword>
<dbReference type="AlphaFoldDB" id="A0A7W6HEH6"/>
<protein>
    <recommendedName>
        <fullName evidence="4 12">Heme exporter protein D</fullName>
    </recommendedName>
</protein>
<evidence type="ECO:0000256" key="2">
    <source>
        <dbReference type="ARBA" id="ARBA00004377"/>
    </source>
</evidence>
<evidence type="ECO:0000256" key="10">
    <source>
        <dbReference type="ARBA" id="ARBA00022989"/>
    </source>
</evidence>
<evidence type="ECO:0000256" key="8">
    <source>
        <dbReference type="ARBA" id="ARBA00022692"/>
    </source>
</evidence>
<dbReference type="Proteomes" id="UP000588647">
    <property type="component" value="Unassembled WGS sequence"/>
</dbReference>
<evidence type="ECO:0000256" key="3">
    <source>
        <dbReference type="ARBA" id="ARBA00008741"/>
    </source>
</evidence>
<dbReference type="Pfam" id="PF04995">
    <property type="entry name" value="CcmD"/>
    <property type="match status" value="1"/>
</dbReference>
<name>A0A7W6HEH6_9HYPH</name>
<comment type="similarity">
    <text evidence="3 12">Belongs to the CcmD/CycX/HelD family.</text>
</comment>